<dbReference type="PROSITE" id="PS51217">
    <property type="entry name" value="UVRD_HELICASE_CTER"/>
    <property type="match status" value="1"/>
</dbReference>
<keyword evidence="8" id="KW-0238">DNA-binding</keyword>
<keyword evidence="1" id="KW-0540">Nuclease</keyword>
<evidence type="ECO:0000256" key="4">
    <source>
        <dbReference type="ARBA" id="ARBA00022801"/>
    </source>
</evidence>
<evidence type="ECO:0000256" key="5">
    <source>
        <dbReference type="ARBA" id="ARBA00022806"/>
    </source>
</evidence>
<feature type="domain" description="UvrD-like helicase C-terminal" evidence="10">
    <location>
        <begin position="261"/>
        <end position="532"/>
    </location>
</feature>
<evidence type="ECO:0000256" key="7">
    <source>
        <dbReference type="ARBA" id="ARBA00022840"/>
    </source>
</evidence>
<gene>
    <name evidence="11" type="ORF">LRS13_21740</name>
</gene>
<keyword evidence="5" id="KW-0347">Helicase</keyword>
<dbReference type="SUPFAM" id="SSF52540">
    <property type="entry name" value="P-loop containing nucleoside triphosphate hydrolases"/>
    <property type="match status" value="1"/>
</dbReference>
<proteinExistence type="predicted"/>
<dbReference type="Pfam" id="PF12705">
    <property type="entry name" value="PDDEXK_1"/>
    <property type="match status" value="1"/>
</dbReference>
<evidence type="ECO:0000256" key="8">
    <source>
        <dbReference type="ARBA" id="ARBA00023125"/>
    </source>
</evidence>
<evidence type="ECO:0000259" key="10">
    <source>
        <dbReference type="PROSITE" id="PS51217"/>
    </source>
</evidence>
<reference evidence="12" key="1">
    <citation type="submission" date="2021-11" db="EMBL/GenBank/DDBJ databases">
        <title>Cultivation dependent microbiological survey of springs from the worlds oldest radium mine currently devoted to the extraction of radon-saturated water.</title>
        <authorList>
            <person name="Kapinusova G."/>
            <person name="Smrhova T."/>
            <person name="Strejcek M."/>
            <person name="Suman J."/>
            <person name="Jani K."/>
            <person name="Pajer P."/>
            <person name="Uhlik O."/>
        </authorList>
    </citation>
    <scope>NUCLEOTIDE SEQUENCE [LARGE SCALE GENOMIC DNA]</scope>
    <source>
        <strain evidence="12">J379</strain>
    </source>
</reference>
<dbReference type="Gene3D" id="3.40.50.300">
    <property type="entry name" value="P-loop containing nucleotide triphosphate hydrolases"/>
    <property type="match status" value="2"/>
</dbReference>
<dbReference type="EC" id="3.1.11.5" evidence="11"/>
<dbReference type="RefSeq" id="WP_353863775.1">
    <property type="nucleotide sequence ID" value="NZ_CP088295.1"/>
</dbReference>
<organism evidence="11 12">
    <name type="scientific">Svornostia abyssi</name>
    <dbReference type="NCBI Taxonomy" id="2898438"/>
    <lineage>
        <taxon>Bacteria</taxon>
        <taxon>Bacillati</taxon>
        <taxon>Actinomycetota</taxon>
        <taxon>Thermoleophilia</taxon>
        <taxon>Solirubrobacterales</taxon>
        <taxon>Baekduiaceae</taxon>
        <taxon>Svornostia</taxon>
    </lineage>
</organism>
<dbReference type="EMBL" id="CP088295">
    <property type="protein sequence ID" value="UUY03263.1"/>
    <property type="molecule type" value="Genomic_DNA"/>
</dbReference>
<keyword evidence="4 11" id="KW-0378">Hydrolase</keyword>
<keyword evidence="12" id="KW-1185">Reference proteome</keyword>
<dbReference type="InterPro" id="IPR049035">
    <property type="entry name" value="ADDB_N"/>
</dbReference>
<keyword evidence="6" id="KW-0269">Exonuclease</keyword>
<dbReference type="InterPro" id="IPR014017">
    <property type="entry name" value="DNA_helicase_UvrD-like_C"/>
</dbReference>
<name>A0ABY5PF45_9ACTN</name>
<evidence type="ECO:0000256" key="9">
    <source>
        <dbReference type="ARBA" id="ARBA00023204"/>
    </source>
</evidence>
<dbReference type="Pfam" id="PF21445">
    <property type="entry name" value="ADDB_N"/>
    <property type="match status" value="1"/>
</dbReference>
<evidence type="ECO:0000256" key="2">
    <source>
        <dbReference type="ARBA" id="ARBA00022741"/>
    </source>
</evidence>
<evidence type="ECO:0000256" key="1">
    <source>
        <dbReference type="ARBA" id="ARBA00022722"/>
    </source>
</evidence>
<evidence type="ECO:0000256" key="3">
    <source>
        <dbReference type="ARBA" id="ARBA00022763"/>
    </source>
</evidence>
<dbReference type="InterPro" id="IPR027417">
    <property type="entry name" value="P-loop_NTPase"/>
</dbReference>
<evidence type="ECO:0000313" key="11">
    <source>
        <dbReference type="EMBL" id="UUY03263.1"/>
    </source>
</evidence>
<dbReference type="PANTHER" id="PTHR30591">
    <property type="entry name" value="RECBCD ENZYME SUBUNIT RECC"/>
    <property type="match status" value="1"/>
</dbReference>
<keyword evidence="2" id="KW-0547">Nucleotide-binding</keyword>
<dbReference type="Proteomes" id="UP001058860">
    <property type="component" value="Chromosome"/>
</dbReference>
<dbReference type="InterPro" id="IPR038726">
    <property type="entry name" value="PDDEXK_AddAB-type"/>
</dbReference>
<dbReference type="GO" id="GO:0008854">
    <property type="term" value="F:exodeoxyribonuclease V activity"/>
    <property type="evidence" value="ECO:0007669"/>
    <property type="project" value="UniProtKB-EC"/>
</dbReference>
<protein>
    <submittedName>
        <fullName evidence="11">Exodeoxyribonuclease V subunit gamma</fullName>
        <ecNumber evidence="11">3.1.11.5</ecNumber>
    </submittedName>
</protein>
<dbReference type="PANTHER" id="PTHR30591:SF1">
    <property type="entry name" value="RECBCD ENZYME SUBUNIT RECC"/>
    <property type="match status" value="1"/>
</dbReference>
<sequence length="984" mass="106471">MPLTLVTGPANSEKAGAVLDPFRAAIRRGAILVVPTFGDVERLRRSFVAEEQVFGVRIEQFGGLLDEIARRTQVRPRPLGDHARRRVLAAAIGDCALEELAEAAETAGFVGALERLVDELRAQRVTPARCTQALTAWAADGDARRARYAAELGALYTAYRRRLDGLRREDPAGYHAAALDTLRREPATWGDDAVFVYGFDDLTGQQLDALDALGRATAVTVSLSFEAGRQAFAARTGVFHDLRAVADSVRELPPNAEHYAPQSRDALHHLERGLFEEREHALFATVAAGGAIELLEGGGERAELELVAASVARLLREEAFEADEIAVVLRTVDDVAPLVEQVFAAHDVPVSIDRRVRLGQVPIGRALLGFLRAALLDGDATELLVWLRAPGVVRATGALDELEREIRMTGARSAADARALWEAKRFTLHELDRVRDGARRGGRALCDAVAAELMRLLALPHRAADDPTRGSAPILTADEAIDAAACRAVRRTLEEVAVLSERHPGLAPSPAELVRELEEVQVRAATVASPGAVAVTDPLTIRARRVRALFACRLQEGIFPRTVRPPALLDDEDRRELARASGLILPRRDDELASERHLFYALASRPEERLVLSWHLADDEGQPAVRSFLVDEVIGLFGDDPQARTHRRELGAVGWDGDEDGREALRRAASLAPREREAPIAPLRDPGLLAGLAAREALSASALEAWAACPVRWFVQRALQADDLEATPEALARGQLAHAALEAVIQALGAGTEDARLTTDKLPQLRRLVREALAEGARETPLSTDHARIGILARRLERDLLRYVEHAAAAGSPLVPTHTEVDFGAGTEESAEALVLAPGVAVRGRIDRVDVAPDGRAVVWDYKGRAAKPYTKWVEEGRFQVAIYALAARELLHLDVVGGLYQPLVGADLRGRGALRDDPDLGVPVGRDDVIDADAFDTVLEDVVAEAVRVAGELRAGALRPQPATCGVGASTGCQYPTICRCEE</sequence>
<dbReference type="InterPro" id="IPR011604">
    <property type="entry name" value="PDDEXK-like_dom_sf"/>
</dbReference>
<keyword evidence="7" id="KW-0067">ATP-binding</keyword>
<accession>A0ABY5PF45</accession>
<evidence type="ECO:0000256" key="6">
    <source>
        <dbReference type="ARBA" id="ARBA00022839"/>
    </source>
</evidence>
<evidence type="ECO:0000313" key="12">
    <source>
        <dbReference type="Proteomes" id="UP001058860"/>
    </source>
</evidence>
<dbReference type="Gene3D" id="3.90.320.10">
    <property type="match status" value="1"/>
</dbReference>
<keyword evidence="3" id="KW-0227">DNA damage</keyword>
<keyword evidence="9" id="KW-0234">DNA repair</keyword>